<evidence type="ECO:0000256" key="1">
    <source>
        <dbReference type="ARBA" id="ARBA00001946"/>
    </source>
</evidence>
<keyword evidence="5" id="KW-0812">Transmembrane</keyword>
<dbReference type="RefSeq" id="WP_093391744.1">
    <property type="nucleotide sequence ID" value="NZ_LT629736.1"/>
</dbReference>
<dbReference type="PANTHER" id="PTHR45138">
    <property type="entry name" value="REGULATORY COMPONENTS OF SENSORY TRANSDUCTION SYSTEM"/>
    <property type="match status" value="1"/>
</dbReference>
<dbReference type="FunFam" id="3.30.70.270:FF:000001">
    <property type="entry name" value="Diguanylate cyclase domain protein"/>
    <property type="match status" value="1"/>
</dbReference>
<dbReference type="STRING" id="487184.SAMN05216421_0593"/>
<dbReference type="InterPro" id="IPR050469">
    <property type="entry name" value="Diguanylate_Cyclase"/>
</dbReference>
<name>A0A1H1N2N9_9GAMM</name>
<evidence type="ECO:0000256" key="5">
    <source>
        <dbReference type="SAM" id="Phobius"/>
    </source>
</evidence>
<dbReference type="EC" id="2.7.7.65" evidence="3"/>
<dbReference type="GO" id="GO:0052621">
    <property type="term" value="F:diguanylate cyclase activity"/>
    <property type="evidence" value="ECO:0007669"/>
    <property type="project" value="UniProtKB-EC"/>
</dbReference>
<keyword evidence="5" id="KW-1133">Transmembrane helix</keyword>
<evidence type="ECO:0000256" key="4">
    <source>
        <dbReference type="ARBA" id="ARBA00034247"/>
    </source>
</evidence>
<feature type="transmembrane region" description="Helical" evidence="5">
    <location>
        <begin position="20"/>
        <end position="40"/>
    </location>
</feature>
<evidence type="ECO:0000313" key="7">
    <source>
        <dbReference type="EMBL" id="SDR93246.1"/>
    </source>
</evidence>
<feature type="transmembrane region" description="Helical" evidence="5">
    <location>
        <begin position="46"/>
        <end position="68"/>
    </location>
</feature>
<evidence type="ECO:0000313" key="8">
    <source>
        <dbReference type="Proteomes" id="UP000243207"/>
    </source>
</evidence>
<dbReference type="CDD" id="cd01949">
    <property type="entry name" value="GGDEF"/>
    <property type="match status" value="1"/>
</dbReference>
<comment type="subcellular location">
    <subcellularLocation>
        <location evidence="2">Cell inner membrane</location>
    </subcellularLocation>
</comment>
<dbReference type="GO" id="GO:0005886">
    <property type="term" value="C:plasma membrane"/>
    <property type="evidence" value="ECO:0007669"/>
    <property type="project" value="UniProtKB-SubCell"/>
</dbReference>
<dbReference type="PANTHER" id="PTHR45138:SF9">
    <property type="entry name" value="DIGUANYLATE CYCLASE DGCM-RELATED"/>
    <property type="match status" value="1"/>
</dbReference>
<feature type="domain" description="GGDEF" evidence="6">
    <location>
        <begin position="239"/>
        <end position="371"/>
    </location>
</feature>
<keyword evidence="8" id="KW-1185">Reference proteome</keyword>
<dbReference type="SUPFAM" id="SSF55073">
    <property type="entry name" value="Nucleotide cyclase"/>
    <property type="match status" value="1"/>
</dbReference>
<feature type="transmembrane region" description="Helical" evidence="5">
    <location>
        <begin position="102"/>
        <end position="121"/>
    </location>
</feature>
<dbReference type="Proteomes" id="UP000243207">
    <property type="component" value="Chromosome I"/>
</dbReference>
<feature type="transmembrane region" description="Helical" evidence="5">
    <location>
        <begin position="158"/>
        <end position="178"/>
    </location>
</feature>
<dbReference type="Pfam" id="PF00990">
    <property type="entry name" value="GGDEF"/>
    <property type="match status" value="1"/>
</dbReference>
<keyword evidence="5" id="KW-0472">Membrane</keyword>
<dbReference type="PROSITE" id="PS50887">
    <property type="entry name" value="GGDEF"/>
    <property type="match status" value="1"/>
</dbReference>
<dbReference type="InterPro" id="IPR043128">
    <property type="entry name" value="Rev_trsase/Diguanyl_cyclase"/>
</dbReference>
<organism evidence="7 8">
    <name type="scientific">Halopseudomonas xinjiangensis</name>
    <dbReference type="NCBI Taxonomy" id="487184"/>
    <lineage>
        <taxon>Bacteria</taxon>
        <taxon>Pseudomonadati</taxon>
        <taxon>Pseudomonadota</taxon>
        <taxon>Gammaproteobacteria</taxon>
        <taxon>Pseudomonadales</taxon>
        <taxon>Pseudomonadaceae</taxon>
        <taxon>Halopseudomonas</taxon>
    </lineage>
</organism>
<dbReference type="NCBIfam" id="TIGR00254">
    <property type="entry name" value="GGDEF"/>
    <property type="match status" value="1"/>
</dbReference>
<evidence type="ECO:0000256" key="2">
    <source>
        <dbReference type="ARBA" id="ARBA00004533"/>
    </source>
</evidence>
<comment type="catalytic activity">
    <reaction evidence="4">
        <text>2 GTP = 3',3'-c-di-GMP + 2 diphosphate</text>
        <dbReference type="Rhea" id="RHEA:24898"/>
        <dbReference type="ChEBI" id="CHEBI:33019"/>
        <dbReference type="ChEBI" id="CHEBI:37565"/>
        <dbReference type="ChEBI" id="CHEBI:58805"/>
        <dbReference type="EC" id="2.7.7.65"/>
    </reaction>
</comment>
<dbReference type="GO" id="GO:0043709">
    <property type="term" value="P:cell adhesion involved in single-species biofilm formation"/>
    <property type="evidence" value="ECO:0007669"/>
    <property type="project" value="TreeGrafter"/>
</dbReference>
<dbReference type="InterPro" id="IPR000160">
    <property type="entry name" value="GGDEF_dom"/>
</dbReference>
<dbReference type="InterPro" id="IPR029787">
    <property type="entry name" value="Nucleotide_cyclase"/>
</dbReference>
<dbReference type="EMBL" id="LT629736">
    <property type="protein sequence ID" value="SDR93246.1"/>
    <property type="molecule type" value="Genomic_DNA"/>
</dbReference>
<protein>
    <recommendedName>
        <fullName evidence="3">diguanylate cyclase</fullName>
        <ecNumber evidence="3">2.7.7.65</ecNumber>
    </recommendedName>
</protein>
<dbReference type="AlphaFoldDB" id="A0A1H1N2N9"/>
<dbReference type="Gene3D" id="3.30.70.270">
    <property type="match status" value="1"/>
</dbReference>
<evidence type="ECO:0000256" key="3">
    <source>
        <dbReference type="ARBA" id="ARBA00012528"/>
    </source>
</evidence>
<dbReference type="SMART" id="SM00267">
    <property type="entry name" value="GGDEF"/>
    <property type="match status" value="1"/>
</dbReference>
<dbReference type="OrthoDB" id="9803824at2"/>
<comment type="cofactor">
    <cofactor evidence="1">
        <name>Mg(2+)</name>
        <dbReference type="ChEBI" id="CHEBI:18420"/>
    </cofactor>
</comment>
<gene>
    <name evidence="7" type="ORF">SAMN05216421_0593</name>
</gene>
<accession>A0A1H1N2N9</accession>
<evidence type="ECO:0000259" key="6">
    <source>
        <dbReference type="PROSITE" id="PS50887"/>
    </source>
</evidence>
<sequence length="374" mass="42171">MIAKDSKESRNQALRLQRFYLAQISYIISYSVVAVAWLVGQYNGEMWHAASHVALGLATQGAFFAMFITGMNLRFRDPSLTSPQIAVATILVTYLLSQTTDIRGSLLMLYPLSLLFGVFMLSMRSFIMHAAFALACYTLLLTYEINLGSHNRELSASLLEWLILACFLTWLCLFGSYVRELQERLQRRHQTLQVHQETLKGMMGQLQSLAATDALTGLANRRHFLNEAERRIHLLGPPRTLGLALIDLDHFKRINDRFGHAVGDEVLRGFAELAKANLRGDDLIARFGGEEFILILGNSDMATLTHCVERIREAFARMQFPGLPEEMRCTLSAGLCLIRADDDLEGCIQQADQALYLAKENGRNRSEAYQHVHV</sequence>
<proteinExistence type="predicted"/>
<reference evidence="8" key="1">
    <citation type="submission" date="2016-10" db="EMBL/GenBank/DDBJ databases">
        <authorList>
            <person name="Varghese N."/>
            <person name="Submissions S."/>
        </authorList>
    </citation>
    <scope>NUCLEOTIDE SEQUENCE [LARGE SCALE GENOMIC DNA]</scope>
    <source>
        <strain evidence="8">NRRL B-51270</strain>
    </source>
</reference>
<dbReference type="GO" id="GO:1902201">
    <property type="term" value="P:negative regulation of bacterial-type flagellum-dependent cell motility"/>
    <property type="evidence" value="ECO:0007669"/>
    <property type="project" value="TreeGrafter"/>
</dbReference>